<evidence type="ECO:0000313" key="2">
    <source>
        <dbReference type="Proteomes" id="UP000017836"/>
    </source>
</evidence>
<proteinExistence type="predicted"/>
<protein>
    <submittedName>
        <fullName evidence="1">Uncharacterized protein</fullName>
    </submittedName>
</protein>
<organism evidence="1 2">
    <name type="scientific">Amborella trichopoda</name>
    <dbReference type="NCBI Taxonomy" id="13333"/>
    <lineage>
        <taxon>Eukaryota</taxon>
        <taxon>Viridiplantae</taxon>
        <taxon>Streptophyta</taxon>
        <taxon>Embryophyta</taxon>
        <taxon>Tracheophyta</taxon>
        <taxon>Spermatophyta</taxon>
        <taxon>Magnoliopsida</taxon>
        <taxon>Amborellales</taxon>
        <taxon>Amborellaceae</taxon>
        <taxon>Amborella</taxon>
    </lineage>
</organism>
<reference evidence="2" key="1">
    <citation type="journal article" date="2013" name="Science">
        <title>The Amborella genome and the evolution of flowering plants.</title>
        <authorList>
            <consortium name="Amborella Genome Project"/>
        </authorList>
    </citation>
    <scope>NUCLEOTIDE SEQUENCE [LARGE SCALE GENOMIC DNA]</scope>
</reference>
<sequence length="113" mass="12906">MFPISFHRPFYVIRLSTVQVLAAFRMVLNFWSLEVPKGDTIGSGISDIPYNIKPLRSLALVEVAPAVFQEGCKMLGHLKSHHNLQSAKSYTHSPHDQTSNDFLRHFFDNLESY</sequence>
<dbReference type="Gramene" id="ERN12794">
    <property type="protein sequence ID" value="ERN12794"/>
    <property type="gene ID" value="AMTR_s00043p00216380"/>
</dbReference>
<name>W1PXR2_AMBTC</name>
<keyword evidence="2" id="KW-1185">Reference proteome</keyword>
<gene>
    <name evidence="1" type="ORF">AMTR_s00043p00216380</name>
</gene>
<dbReference type="Proteomes" id="UP000017836">
    <property type="component" value="Unassembled WGS sequence"/>
</dbReference>
<dbReference type="EMBL" id="KI392605">
    <property type="protein sequence ID" value="ERN12794.1"/>
    <property type="molecule type" value="Genomic_DNA"/>
</dbReference>
<dbReference type="AlphaFoldDB" id="W1PXR2"/>
<accession>W1PXR2</accession>
<evidence type="ECO:0000313" key="1">
    <source>
        <dbReference type="EMBL" id="ERN12794.1"/>
    </source>
</evidence>
<dbReference type="HOGENOM" id="CLU_2136844_0_0_1"/>